<gene>
    <name evidence="1" type="ORF">MILVUS5_LOCUS22672</name>
</gene>
<evidence type="ECO:0000313" key="2">
    <source>
        <dbReference type="Proteomes" id="UP001177021"/>
    </source>
</evidence>
<protein>
    <submittedName>
        <fullName evidence="1">Uncharacterized protein</fullName>
    </submittedName>
</protein>
<dbReference type="Proteomes" id="UP001177021">
    <property type="component" value="Unassembled WGS sequence"/>
</dbReference>
<reference evidence="1" key="1">
    <citation type="submission" date="2023-10" db="EMBL/GenBank/DDBJ databases">
        <authorList>
            <person name="Rodriguez Cubillos JULIANA M."/>
            <person name="De Vega J."/>
        </authorList>
    </citation>
    <scope>NUCLEOTIDE SEQUENCE</scope>
</reference>
<evidence type="ECO:0000313" key="1">
    <source>
        <dbReference type="EMBL" id="CAJ2655800.1"/>
    </source>
</evidence>
<sequence length="1754" mass="198709">MSSFTSSSKRREKLKSTASSTTTTNPKRKRYNVYLSFCDEDATYFATEIYWALSIKARFNVFWDDEKLGSGNREIPTSVLNVIGDCKVAVIVFSRNYVNSRSCIQEFEKITECCLTTGGLIVLPVLYDGLNNYSAIGTSGEAFHDFVHRIWIKENESSSKEEDKFMSWVAAITKATTYSGLIDFADSYGREYIKDVVESVTRAVKKKRDLLGVFYTVSVKSSVQDVIQLLKQSRSPLLLGIWGMAGIGKSTIAEAIYNRIGPYFEHKYLLDNVREFWKRDGGPVSLQKKLLSYRGIPTEMQIGTIESGKVILKERLQHKRVLLVLDNVDKLEQLKSLCGSWDWFGPGSKIIITTRDRHLLKEHGVDHIYTVKELEERESIELFNQCAFSQATTPQEGFGELSRQLVTYSRGLPFALKALGGFLHGKEVLEWKSVWSSLERFSFPDQEVLQALETSFDDLSDEEKQIFLDIACFFNGMDKNDVLHTLNRSTQCTDLQISLLEDKSLLAIDENNKLQMHVLLQAMAKYIIKMESSNKTDQPKMYDVFLSFRGEDSRVKFMSHLYSSLQNAGIHAFRDDNEIQRGDQISISLLRSIGQSRISIIILSTNYANSRWCMLELVKIMEIGRTRGMVVMPVFYDVNPSEVRHQDGQFGKAFKDLISKISVDESTKSHWRRDLIDIGGTAGFVLVDSRNESADIKNIVEHVIRLLDRTDLFVAEHPVGVESRVEAATKLLNIQESDVLLLGIWGMGGMGKTTIAKSIYNQIGSKFEGRSFILNIREFWETNNNLASLQQQVLCDVYKTATFKIRDIESGKNIFKERLAQNRVLVVLDDVNELDQVKALCGSREWFGPGSRIIITTRDMHLLRSCSVDQVYKIEEMGESESLELFSWHAFKQPSPTKAYAAHSADMIAYSGRLPLALQVLGSYLSDCEITEWHKVLYKLKCIPHDEVHKKLKVSFDGLKDVTEKQIFLDIACFFIGMDKNDVIQILNGCGFFPDIGIKVLIERTLVTVDHRNKLRMHELLRDMGRQIVYEESPFDPEKRSRLWRREEVFDILSKYKGTEAVKGLALEFPRENTVCLNTKAFKKMNKLRLLQLSGVQLHGDFKYLSKDLRWLYWHGFPSTYTPTEFQQGSLVSIELKYSNLKQLWKKSQILENLKILNLSHSRDLSETPDFSFLPNLEKLVLKDCPSLSAVSHSIGSLHKLLLINLTDCTGLQKLPKSIYKLKSLESLILSGCSMIDKLEEDLEQMESLKTLIADKTAITKVPFSIVRLRNIGYISICGFEGFSRDVFPSLIRSWLSPSSNVISLVQTSTSMSSLGTFKDLLKLRSLCVECGSKLQLTQDVARILDALKATIFHKYEANASANASQISDMYASPLIDDCLGQVPISGSNNYLKSLLFQMGTKCQVSNSMEDGIFQTADASWDSFVLPCDNNSDWLTFRCKGCCIMFDLPTMKGRNLKSMMLFVTYYSSPDNIILEGCQGVLIINYTKATVQVYKIDTLTSFEDEDWQSITSNLESSNKVEVMVVFGEGFTVVQTTVSLLYDVPIDKEMEHCNAVYREDVIVSSDDDNNVNDYINAPVDNNVIRPGEDENVGEDKHSHAVDKNSFVSRDDVMAPNMDYAVPGGGDMPADKVVSISNENVSDSKNGDANASCKANKNVSSGDKNRICRLFIKLPSLVRAALISRPFWFGLVSILVWITCCDSKKRSSRNLCTRYIQRGKWLVDCAQKFITYKKANKDHILSHLQKDGKDSPEEIQP</sequence>
<accession>A0ACB0KET5</accession>
<comment type="caution">
    <text evidence="1">The sequence shown here is derived from an EMBL/GenBank/DDBJ whole genome shotgun (WGS) entry which is preliminary data.</text>
</comment>
<organism evidence="1 2">
    <name type="scientific">Trifolium pratense</name>
    <name type="common">Red clover</name>
    <dbReference type="NCBI Taxonomy" id="57577"/>
    <lineage>
        <taxon>Eukaryota</taxon>
        <taxon>Viridiplantae</taxon>
        <taxon>Streptophyta</taxon>
        <taxon>Embryophyta</taxon>
        <taxon>Tracheophyta</taxon>
        <taxon>Spermatophyta</taxon>
        <taxon>Magnoliopsida</taxon>
        <taxon>eudicotyledons</taxon>
        <taxon>Gunneridae</taxon>
        <taxon>Pentapetalae</taxon>
        <taxon>rosids</taxon>
        <taxon>fabids</taxon>
        <taxon>Fabales</taxon>
        <taxon>Fabaceae</taxon>
        <taxon>Papilionoideae</taxon>
        <taxon>50 kb inversion clade</taxon>
        <taxon>NPAAA clade</taxon>
        <taxon>Hologalegina</taxon>
        <taxon>IRL clade</taxon>
        <taxon>Trifolieae</taxon>
        <taxon>Trifolium</taxon>
    </lineage>
</organism>
<keyword evidence="2" id="KW-1185">Reference proteome</keyword>
<name>A0ACB0KET5_TRIPR</name>
<dbReference type="EMBL" id="CASHSV030000206">
    <property type="protein sequence ID" value="CAJ2655800.1"/>
    <property type="molecule type" value="Genomic_DNA"/>
</dbReference>
<proteinExistence type="predicted"/>